<dbReference type="InterPro" id="IPR049544">
    <property type="entry name" value="SoxE-like_C"/>
</dbReference>
<sequence length="195" mass="19579">MKPGQGGSHRVQVVLGIVAALILTGVSVLVVGTLRGGVNPGGYGFPAGSSCTAPTLSGTLVNVALTNMGGPMMGQGNGMMYGGTMRLSADRATVPQGTVSFLVTNRGSIDHEMTILPLSDSQTVGSRPIGGDAKIDEAGSLGHAATSCGEGEGQGVVPGASSWVTITLAPGRYELVCNLSGHYAAGMYTQLTVTK</sequence>
<gene>
    <name evidence="4" type="ORF">E3T48_02325</name>
</gene>
<keyword evidence="2" id="KW-0472">Membrane</keyword>
<dbReference type="InterPro" id="IPR033138">
    <property type="entry name" value="Cu_oxidase_CS"/>
</dbReference>
<evidence type="ECO:0000256" key="2">
    <source>
        <dbReference type="SAM" id="Phobius"/>
    </source>
</evidence>
<feature type="domain" description="Sulfocyanin-like C-terminal" evidence="3">
    <location>
        <begin position="94"/>
        <end position="194"/>
    </location>
</feature>
<dbReference type="Gene3D" id="2.60.40.420">
    <property type="entry name" value="Cupredoxins - blue copper proteins"/>
    <property type="match status" value="1"/>
</dbReference>
<keyword evidence="2" id="KW-1133">Transmembrane helix</keyword>
<dbReference type="Pfam" id="PF06525">
    <property type="entry name" value="SoxE"/>
    <property type="match status" value="1"/>
</dbReference>
<feature type="transmembrane region" description="Helical" evidence="2">
    <location>
        <begin position="12"/>
        <end position="31"/>
    </location>
</feature>
<organism evidence="4 5">
    <name type="scientific">Cryobacterium fucosi</name>
    <dbReference type="NCBI Taxonomy" id="1259157"/>
    <lineage>
        <taxon>Bacteria</taxon>
        <taxon>Bacillati</taxon>
        <taxon>Actinomycetota</taxon>
        <taxon>Actinomycetes</taxon>
        <taxon>Micrococcales</taxon>
        <taxon>Microbacteriaceae</taxon>
        <taxon>Cryobacterium</taxon>
    </lineage>
</organism>
<dbReference type="GO" id="GO:0046872">
    <property type="term" value="F:metal ion binding"/>
    <property type="evidence" value="ECO:0007669"/>
    <property type="project" value="UniProtKB-KW"/>
</dbReference>
<reference evidence="4 5" key="1">
    <citation type="submission" date="2019-03" db="EMBL/GenBank/DDBJ databases">
        <title>Genomics of glacier-inhabiting Cryobacterium strains.</title>
        <authorList>
            <person name="Liu Q."/>
            <person name="Xin Y.-H."/>
        </authorList>
    </citation>
    <scope>NUCLEOTIDE SEQUENCE [LARGE SCALE GENOMIC DNA]</scope>
    <source>
        <strain evidence="4 5">Hh4</strain>
    </source>
</reference>
<comment type="caution">
    <text evidence="4">The sequence shown here is derived from an EMBL/GenBank/DDBJ whole genome shotgun (WGS) entry which is preliminary data.</text>
</comment>
<dbReference type="OrthoDB" id="7431902at2"/>
<keyword evidence="5" id="KW-1185">Reference proteome</keyword>
<protein>
    <recommendedName>
        <fullName evidence="3">Sulfocyanin-like C-terminal domain-containing protein</fullName>
    </recommendedName>
</protein>
<dbReference type="AlphaFoldDB" id="A0A4R9BGY6"/>
<evidence type="ECO:0000259" key="3">
    <source>
        <dbReference type="Pfam" id="PF06525"/>
    </source>
</evidence>
<dbReference type="SUPFAM" id="SSF49503">
    <property type="entry name" value="Cupredoxins"/>
    <property type="match status" value="1"/>
</dbReference>
<accession>A0A4R9BGY6</accession>
<proteinExistence type="predicted"/>
<keyword evidence="1" id="KW-0479">Metal-binding</keyword>
<dbReference type="EMBL" id="SOHH01000025">
    <property type="protein sequence ID" value="TFD82514.1"/>
    <property type="molecule type" value="Genomic_DNA"/>
</dbReference>
<keyword evidence="2" id="KW-0812">Transmembrane</keyword>
<dbReference type="InterPro" id="IPR008972">
    <property type="entry name" value="Cupredoxin"/>
</dbReference>
<dbReference type="Proteomes" id="UP000298313">
    <property type="component" value="Unassembled WGS sequence"/>
</dbReference>
<dbReference type="PROSITE" id="PS00079">
    <property type="entry name" value="MULTICOPPER_OXIDASE1"/>
    <property type="match status" value="1"/>
</dbReference>
<name>A0A4R9BGY6_9MICO</name>
<evidence type="ECO:0000313" key="4">
    <source>
        <dbReference type="EMBL" id="TFD82514.1"/>
    </source>
</evidence>
<evidence type="ECO:0000256" key="1">
    <source>
        <dbReference type="ARBA" id="ARBA00022723"/>
    </source>
</evidence>
<evidence type="ECO:0000313" key="5">
    <source>
        <dbReference type="Proteomes" id="UP000298313"/>
    </source>
</evidence>